<dbReference type="PANTHER" id="PTHR30272:SF1">
    <property type="entry name" value="3-HYDROXYACYL-[ACYL-CARRIER-PROTEIN] DEHYDRATASE"/>
    <property type="match status" value="1"/>
</dbReference>
<name>A0A3G9GA93_9CAUL</name>
<evidence type="ECO:0000256" key="5">
    <source>
        <dbReference type="ARBA" id="ARBA00022556"/>
    </source>
</evidence>
<evidence type="ECO:0000256" key="4">
    <source>
        <dbReference type="ARBA" id="ARBA00022516"/>
    </source>
</evidence>
<reference evidence="11" key="1">
    <citation type="journal article" date="2017" name="Biotechnol. Biofuels">
        <title>Evaluation of environmental bacterial communities as a factor affecting the growth of duckweed Lemna minor.</title>
        <authorList>
            <person name="Ishizawa H."/>
            <person name="Kuroda M."/>
            <person name="Morikawa M."/>
            <person name="Ike M."/>
        </authorList>
    </citation>
    <scope>NUCLEOTIDE SEQUENCE [LARGE SCALE GENOMIC DNA]</scope>
    <source>
        <strain evidence="11">M6</strain>
    </source>
</reference>
<keyword evidence="3 9" id="KW-0963">Cytoplasm</keyword>
<dbReference type="InterPro" id="IPR010084">
    <property type="entry name" value="FabZ"/>
</dbReference>
<dbReference type="InterPro" id="IPR013114">
    <property type="entry name" value="FabA_FabZ"/>
</dbReference>
<comment type="similarity">
    <text evidence="2 9">Belongs to the thioester dehydratase family. FabZ subfamily.</text>
</comment>
<dbReference type="OrthoDB" id="9772788at2"/>
<evidence type="ECO:0000256" key="8">
    <source>
        <dbReference type="ARBA" id="ARBA00025049"/>
    </source>
</evidence>
<evidence type="ECO:0000256" key="6">
    <source>
        <dbReference type="ARBA" id="ARBA00023098"/>
    </source>
</evidence>
<keyword evidence="5 9" id="KW-0441">Lipid A biosynthesis</keyword>
<dbReference type="SUPFAM" id="SSF54637">
    <property type="entry name" value="Thioesterase/thiol ester dehydrase-isomerase"/>
    <property type="match status" value="1"/>
</dbReference>
<keyword evidence="7 9" id="KW-0456">Lyase</keyword>
<dbReference type="EMBL" id="AP018828">
    <property type="protein sequence ID" value="BBF82134.1"/>
    <property type="molecule type" value="Genomic_DNA"/>
</dbReference>
<dbReference type="Gene3D" id="3.10.129.10">
    <property type="entry name" value="Hotdog Thioesterase"/>
    <property type="match status" value="1"/>
</dbReference>
<comment type="catalytic activity">
    <reaction evidence="9">
        <text>a (3R)-hydroxyacyl-[ACP] = a (2E)-enoyl-[ACP] + H2O</text>
        <dbReference type="Rhea" id="RHEA:13097"/>
        <dbReference type="Rhea" id="RHEA-COMP:9925"/>
        <dbReference type="Rhea" id="RHEA-COMP:9945"/>
        <dbReference type="ChEBI" id="CHEBI:15377"/>
        <dbReference type="ChEBI" id="CHEBI:78784"/>
        <dbReference type="ChEBI" id="CHEBI:78827"/>
        <dbReference type="EC" id="4.2.1.59"/>
    </reaction>
</comment>
<accession>A0A3G9GA93</accession>
<evidence type="ECO:0000256" key="3">
    <source>
        <dbReference type="ARBA" id="ARBA00022490"/>
    </source>
</evidence>
<reference evidence="11" key="2">
    <citation type="journal article" date="2017" name="Plant Physiol. Biochem.">
        <title>Differential oxidative and antioxidative response of duckweed Lemna minor toward plant growth promoting/inhibiting bacteria.</title>
        <authorList>
            <person name="Ishizawa H."/>
            <person name="Kuroda M."/>
            <person name="Morikawa M."/>
            <person name="Ike M."/>
        </authorList>
    </citation>
    <scope>NUCLEOTIDE SEQUENCE [LARGE SCALE GENOMIC DNA]</scope>
    <source>
        <strain evidence="11">M6</strain>
    </source>
</reference>
<evidence type="ECO:0000256" key="1">
    <source>
        <dbReference type="ARBA" id="ARBA00004496"/>
    </source>
</evidence>
<dbReference type="AlphaFoldDB" id="A0A3G9GA93"/>
<proteinExistence type="inferred from homology"/>
<feature type="active site" evidence="9">
    <location>
        <position position="67"/>
    </location>
</feature>
<organism evidence="10 11">
    <name type="scientific">Asticcacaulis excentricus</name>
    <dbReference type="NCBI Taxonomy" id="78587"/>
    <lineage>
        <taxon>Bacteria</taxon>
        <taxon>Pseudomonadati</taxon>
        <taxon>Pseudomonadota</taxon>
        <taxon>Alphaproteobacteria</taxon>
        <taxon>Caulobacterales</taxon>
        <taxon>Caulobacteraceae</taxon>
        <taxon>Asticcacaulis</taxon>
    </lineage>
</organism>
<dbReference type="CDD" id="cd01288">
    <property type="entry name" value="FabZ"/>
    <property type="match status" value="1"/>
</dbReference>
<evidence type="ECO:0000256" key="7">
    <source>
        <dbReference type="ARBA" id="ARBA00023239"/>
    </source>
</evidence>
<dbReference type="GO" id="GO:0009245">
    <property type="term" value="P:lipid A biosynthetic process"/>
    <property type="evidence" value="ECO:0007669"/>
    <property type="project" value="UniProtKB-UniRule"/>
</dbReference>
<dbReference type="GO" id="GO:0005737">
    <property type="term" value="C:cytoplasm"/>
    <property type="evidence" value="ECO:0007669"/>
    <property type="project" value="UniProtKB-SubCell"/>
</dbReference>
<gene>
    <name evidence="9" type="primary">fabZ</name>
    <name evidence="10" type="ORF">EM6_2761</name>
</gene>
<dbReference type="NCBIfam" id="NF000582">
    <property type="entry name" value="PRK00006.1"/>
    <property type="match status" value="1"/>
</dbReference>
<dbReference type="GO" id="GO:0016020">
    <property type="term" value="C:membrane"/>
    <property type="evidence" value="ECO:0007669"/>
    <property type="project" value="GOC"/>
</dbReference>
<comment type="subcellular location">
    <subcellularLocation>
        <location evidence="1 9">Cytoplasm</location>
    </subcellularLocation>
</comment>
<dbReference type="GO" id="GO:0006633">
    <property type="term" value="P:fatty acid biosynthetic process"/>
    <property type="evidence" value="ECO:0007669"/>
    <property type="project" value="UniProtKB-UniRule"/>
</dbReference>
<dbReference type="PANTHER" id="PTHR30272">
    <property type="entry name" value="3-HYDROXYACYL-[ACYL-CARRIER-PROTEIN] DEHYDRATASE"/>
    <property type="match status" value="1"/>
</dbReference>
<dbReference type="InterPro" id="IPR029069">
    <property type="entry name" value="HotDog_dom_sf"/>
</dbReference>
<comment type="function">
    <text evidence="8 9">Involved in unsaturated fatty acids biosynthesis. Catalyzes the dehydration of short chain beta-hydroxyacyl-ACPs and long chain saturated and unsaturated beta-hydroxyacyl-ACPs.</text>
</comment>
<dbReference type="HAMAP" id="MF_00406">
    <property type="entry name" value="FabZ"/>
    <property type="match status" value="1"/>
</dbReference>
<keyword evidence="6 9" id="KW-0443">Lipid metabolism</keyword>
<dbReference type="Proteomes" id="UP000278756">
    <property type="component" value="Chromosome 2"/>
</dbReference>
<evidence type="ECO:0000256" key="9">
    <source>
        <dbReference type="HAMAP-Rule" id="MF_00406"/>
    </source>
</evidence>
<sequence length="165" mass="18506">MTTDQGSEMPEGGAPETGIDISYQEVMKRIPHRYPFLLIDRGENWIKNKSMVGIKNVTFNEPFFNGHFPENPVMPGVLIIEALGQTGAVLMSKSLDVSVEGKTIFFMGVDGVKFRSPVRPGDQLRMHVEVTRHRGDVFKFRGEAFVNKKIVCECEFAAMVVETPQ</sequence>
<dbReference type="NCBIfam" id="TIGR01750">
    <property type="entry name" value="fabZ"/>
    <property type="match status" value="1"/>
</dbReference>
<dbReference type="EC" id="4.2.1.59" evidence="9"/>
<dbReference type="GO" id="GO:0019171">
    <property type="term" value="F:(3R)-hydroxyacyl-[acyl-carrier-protein] dehydratase activity"/>
    <property type="evidence" value="ECO:0007669"/>
    <property type="project" value="UniProtKB-EC"/>
</dbReference>
<dbReference type="Pfam" id="PF07977">
    <property type="entry name" value="FabA"/>
    <property type="match status" value="1"/>
</dbReference>
<protein>
    <recommendedName>
        <fullName evidence="9">3-hydroxyacyl-[acyl-carrier-protein] dehydratase FabZ</fullName>
        <ecNumber evidence="9">4.2.1.59</ecNumber>
    </recommendedName>
    <alternativeName>
        <fullName evidence="9">(3R)-hydroxymyristoyl-[acyl-carrier-protein] dehydratase</fullName>
        <shortName evidence="9">(3R)-hydroxymyristoyl-ACP dehydrase</shortName>
    </alternativeName>
    <alternativeName>
        <fullName evidence="9">Beta-hydroxyacyl-ACP dehydratase</fullName>
    </alternativeName>
</protein>
<dbReference type="FunFam" id="3.10.129.10:FF:000001">
    <property type="entry name" value="3-hydroxyacyl-[acyl-carrier-protein] dehydratase FabZ"/>
    <property type="match status" value="1"/>
</dbReference>
<evidence type="ECO:0000313" key="11">
    <source>
        <dbReference type="Proteomes" id="UP000278756"/>
    </source>
</evidence>
<evidence type="ECO:0000313" key="10">
    <source>
        <dbReference type="EMBL" id="BBF82134.1"/>
    </source>
</evidence>
<evidence type="ECO:0000256" key="2">
    <source>
        <dbReference type="ARBA" id="ARBA00009174"/>
    </source>
</evidence>
<keyword evidence="4 9" id="KW-0444">Lipid biosynthesis</keyword>